<dbReference type="EMBL" id="ABLK01000278">
    <property type="protein sequence ID" value="EDT38498.1"/>
    <property type="molecule type" value="Genomic_DNA"/>
</dbReference>
<dbReference type="RefSeq" id="WP_006761474.1">
    <property type="nucleotide sequence ID" value="NZ_ABLK01000278.1"/>
</dbReference>
<comment type="caution">
    <text evidence="1">The sequence shown here is derived from an EMBL/GenBank/DDBJ whole genome shotgun (WGS) entry which is preliminary data.</text>
</comment>
<dbReference type="InterPro" id="IPR029035">
    <property type="entry name" value="DHS-like_NAD/FAD-binding_dom"/>
</dbReference>
<gene>
    <name evidence="1" type="ORF">BamMEX5DRAFT_5722</name>
</gene>
<dbReference type="Gene3D" id="3.40.50.1220">
    <property type="entry name" value="TPP-binding domain"/>
    <property type="match status" value="1"/>
</dbReference>
<organism evidence="1 2">
    <name type="scientific">Burkholderia ambifaria MEX-5</name>
    <dbReference type="NCBI Taxonomy" id="396597"/>
    <lineage>
        <taxon>Bacteria</taxon>
        <taxon>Pseudomonadati</taxon>
        <taxon>Pseudomonadota</taxon>
        <taxon>Betaproteobacteria</taxon>
        <taxon>Burkholderiales</taxon>
        <taxon>Burkholderiaceae</taxon>
        <taxon>Burkholderia</taxon>
        <taxon>Burkholderia cepacia complex</taxon>
    </lineage>
</organism>
<dbReference type="SUPFAM" id="SSF52467">
    <property type="entry name" value="DHS-like NAD/FAD-binding domain"/>
    <property type="match status" value="1"/>
</dbReference>
<dbReference type="Gene3D" id="3.40.50.2300">
    <property type="match status" value="1"/>
</dbReference>
<dbReference type="CDD" id="cd04659">
    <property type="entry name" value="Piwi_piwi-like_ProArk"/>
    <property type="match status" value="1"/>
</dbReference>
<dbReference type="SUPFAM" id="SSF53098">
    <property type="entry name" value="Ribonuclease H-like"/>
    <property type="match status" value="1"/>
</dbReference>
<dbReference type="InterPro" id="IPR012337">
    <property type="entry name" value="RNaseH-like_sf"/>
</dbReference>
<evidence type="ECO:0000313" key="1">
    <source>
        <dbReference type="EMBL" id="EDT38498.1"/>
    </source>
</evidence>
<dbReference type="Gene3D" id="3.30.420.10">
    <property type="entry name" value="Ribonuclease H-like superfamily/Ribonuclease H"/>
    <property type="match status" value="1"/>
</dbReference>
<dbReference type="GO" id="GO:0003676">
    <property type="term" value="F:nucleic acid binding"/>
    <property type="evidence" value="ECO:0007669"/>
    <property type="project" value="InterPro"/>
</dbReference>
<protein>
    <submittedName>
        <fullName evidence="1">Uncharacterized protein</fullName>
    </submittedName>
</protein>
<reference evidence="1 2" key="1">
    <citation type="submission" date="2008-03" db="EMBL/GenBank/DDBJ databases">
        <title>Sequencing of the draft genome and assembly of Burkholderia ambifaria MEX-5.</title>
        <authorList>
            <consortium name="US DOE Joint Genome Institute (JGI-PGF)"/>
            <person name="Copeland A."/>
            <person name="Lucas S."/>
            <person name="Lapidus A."/>
            <person name="Glavina del Rio T."/>
            <person name="Dalin E."/>
            <person name="Tice H."/>
            <person name="Bruce D."/>
            <person name="Goodwin L."/>
            <person name="Pitluck S."/>
            <person name="Larimer F."/>
            <person name="Land M.L."/>
            <person name="Hauser L."/>
            <person name="Tiedje J."/>
            <person name="Richardson P."/>
        </authorList>
    </citation>
    <scope>NUCLEOTIDE SEQUENCE [LARGE SCALE GENOMIC DNA]</scope>
    <source>
        <strain evidence="1 2">MEX-5</strain>
    </source>
</reference>
<dbReference type="InterPro" id="IPR036397">
    <property type="entry name" value="RNaseH_sf"/>
</dbReference>
<dbReference type="AlphaFoldDB" id="B1TD56"/>
<name>B1TD56_9BURK</name>
<evidence type="ECO:0000313" key="2">
    <source>
        <dbReference type="Proteomes" id="UP000004814"/>
    </source>
</evidence>
<proteinExistence type="predicted"/>
<dbReference type="PATRIC" id="fig|396597.7.peg.1849"/>
<dbReference type="Pfam" id="PF13289">
    <property type="entry name" value="SIR2_2"/>
    <property type="match status" value="1"/>
</dbReference>
<dbReference type="Proteomes" id="UP000004814">
    <property type="component" value="Unassembled WGS sequence"/>
</dbReference>
<sequence length="1048" mass="118148">MSDVVEKVQWAAIPQMSIDAFVRSIAVNQNRPVCLLLGAGASITSGMPSAQRCIWEWKRDIFITKNPTLRDSLDELSLPGTRRIIQSWLDLQARYPVEGSPDEYSFYAEECYPTSLDRRTFFHRFISEAKPHIGYKLTALLAEAGCVRTIWTTNFDGLVARACTAADVVCVEVGIDTAHRASRAQNDNELRLVSLHGDFRYDALKNTADELREQDAALRKEFLHELKDYDLIVIGYSGRDESLMRVLSAAYADRSSCRLYWCGYGAEPGTEVQRLISSIDPSRESAFYINTKGFDDVISRLAVRRLSGKQLAFAHELIETMAPTVGQRMAFAVPPLSPSALVKGNAYRLSYPGNALKLDIELPELGSWREWLAERMPPTLGQSVVFENGALCLADTAVASRVFDEALRRPPRRIEISDENIVTDGRITSLFRRAIVKAAAKTLNVRTDFRRRIWEPIHYQTRELDNVRYLIHRALSMNIVGIDGIPHVVLTPEIVATMEDGGVAPFEPQKALRVAIYGFQHNDKFDGDLSYWTRQLVEKALDADGGGAFTISKIPLYAGLAQKGKPPLPPTLAKHAKQSGIIVPDAPLVFSAKVGTSEVRNPNPLHGLVLNRPWDHSLTATGLCPSTETAVICPADASTRFERFLRGLQEVARPEQSERDYLHDFPGFPAAFGLPLKIPVRGDSTWMTIDDSVSTDALTGAKQLAHRICEGLDHLRRARPSDTVVIFVPKRWEPFKVVDTQHERFNLHDYIKAYAARHSQSTQFVREETVLNSYTCRVRWWLSLALYVKAMRTPWRLDALDENTAFVGIGYSLDSEAERGNHVLLGCSHIYSARGEGLQFRLGRIENPVMRGRNPFMSEDDARRTGDTIRQLFYDSKMHLPTRVVIHKRTHFTDEERRGLVQGLDGVKNIELIEINVEDSLRYLSSKFKDGKLDIDTFPVYRGTTIVESDDTALLWVHGATPSAQNKYWRYYQGKRRIPAPLRIRRFLGQSDVVQCATEILGLSKMNWNTLDYYSRMPATLDSASSIAKFGTYLDGFSSAPYDYRLLI</sequence>
<accession>B1TD56</accession>